<feature type="domain" description="ABC transporter" evidence="10">
    <location>
        <begin position="341"/>
        <end position="579"/>
    </location>
</feature>
<dbReference type="InterPro" id="IPR036640">
    <property type="entry name" value="ABC1_TM_sf"/>
</dbReference>
<keyword evidence="5" id="KW-0547">Nucleotide-binding</keyword>
<keyword evidence="7 9" id="KW-1133">Transmembrane helix</keyword>
<evidence type="ECO:0000259" key="10">
    <source>
        <dbReference type="PROSITE" id="PS50893"/>
    </source>
</evidence>
<dbReference type="GO" id="GO:0140359">
    <property type="term" value="F:ABC-type transporter activity"/>
    <property type="evidence" value="ECO:0007669"/>
    <property type="project" value="InterPro"/>
</dbReference>
<dbReference type="PROSITE" id="PS50929">
    <property type="entry name" value="ABC_TM1F"/>
    <property type="match status" value="1"/>
</dbReference>
<keyword evidence="4 9" id="KW-0812">Transmembrane</keyword>
<dbReference type="GO" id="GO:0016887">
    <property type="term" value="F:ATP hydrolysis activity"/>
    <property type="evidence" value="ECO:0007669"/>
    <property type="project" value="InterPro"/>
</dbReference>
<keyword evidence="8 9" id="KW-0472">Membrane</keyword>
<feature type="transmembrane region" description="Helical" evidence="9">
    <location>
        <begin position="51"/>
        <end position="71"/>
    </location>
</feature>
<evidence type="ECO:0000313" key="12">
    <source>
        <dbReference type="EMBL" id="SUZ32366.1"/>
    </source>
</evidence>
<gene>
    <name evidence="12" type="primary">hepA_1</name>
    <name evidence="12" type="ORF">ROE7235_02122</name>
</gene>
<proteinExistence type="predicted"/>
<dbReference type="FunFam" id="3.40.50.300:FF:000299">
    <property type="entry name" value="ABC transporter ATP-binding protein/permease"/>
    <property type="match status" value="1"/>
</dbReference>
<keyword evidence="2" id="KW-0813">Transport</keyword>
<dbReference type="PANTHER" id="PTHR24221">
    <property type="entry name" value="ATP-BINDING CASSETTE SUB-FAMILY B"/>
    <property type="match status" value="1"/>
</dbReference>
<dbReference type="Pfam" id="PF00664">
    <property type="entry name" value="ABC_membrane"/>
    <property type="match status" value="1"/>
</dbReference>
<dbReference type="InterPro" id="IPR027417">
    <property type="entry name" value="P-loop_NTPase"/>
</dbReference>
<keyword evidence="13" id="KW-1185">Reference proteome</keyword>
<dbReference type="InterPro" id="IPR017871">
    <property type="entry name" value="ABC_transporter-like_CS"/>
</dbReference>
<dbReference type="Gene3D" id="1.20.1560.10">
    <property type="entry name" value="ABC transporter type 1, transmembrane domain"/>
    <property type="match status" value="1"/>
</dbReference>
<dbReference type="GO" id="GO:0005886">
    <property type="term" value="C:plasma membrane"/>
    <property type="evidence" value="ECO:0007669"/>
    <property type="project" value="UniProtKB-SubCell"/>
</dbReference>
<dbReference type="InterPro" id="IPR011527">
    <property type="entry name" value="ABC1_TM_dom"/>
</dbReference>
<evidence type="ECO:0000256" key="7">
    <source>
        <dbReference type="ARBA" id="ARBA00022989"/>
    </source>
</evidence>
<evidence type="ECO:0000256" key="1">
    <source>
        <dbReference type="ARBA" id="ARBA00004651"/>
    </source>
</evidence>
<evidence type="ECO:0000256" key="5">
    <source>
        <dbReference type="ARBA" id="ARBA00022741"/>
    </source>
</evidence>
<dbReference type="Pfam" id="PF00005">
    <property type="entry name" value="ABC_tran"/>
    <property type="match status" value="1"/>
</dbReference>
<evidence type="ECO:0000256" key="6">
    <source>
        <dbReference type="ARBA" id="ARBA00022840"/>
    </source>
</evidence>
<dbReference type="PROSITE" id="PS00211">
    <property type="entry name" value="ABC_TRANSPORTER_1"/>
    <property type="match status" value="1"/>
</dbReference>
<dbReference type="InterPro" id="IPR003439">
    <property type="entry name" value="ABC_transporter-like_ATP-bd"/>
</dbReference>
<feature type="transmembrane region" description="Helical" evidence="9">
    <location>
        <begin position="136"/>
        <end position="153"/>
    </location>
</feature>
<accession>A0A3B0MX30</accession>
<dbReference type="Gene3D" id="3.40.50.300">
    <property type="entry name" value="P-loop containing nucleotide triphosphate hydrolases"/>
    <property type="match status" value="1"/>
</dbReference>
<dbReference type="InterPro" id="IPR039421">
    <property type="entry name" value="Type_1_exporter"/>
</dbReference>
<dbReference type="SUPFAM" id="SSF90123">
    <property type="entry name" value="ABC transporter transmembrane region"/>
    <property type="match status" value="1"/>
</dbReference>
<protein>
    <submittedName>
        <fullName evidence="12">Heterocyst differentiation ATP-binding protein HepA</fullName>
    </submittedName>
</protein>
<name>A0A3B0MX30_9RHOB</name>
<evidence type="ECO:0000256" key="2">
    <source>
        <dbReference type="ARBA" id="ARBA00022448"/>
    </source>
</evidence>
<dbReference type="EMBL" id="UIHC01000019">
    <property type="protein sequence ID" value="SUZ32366.1"/>
    <property type="molecule type" value="Genomic_DNA"/>
</dbReference>
<dbReference type="InterPro" id="IPR003593">
    <property type="entry name" value="AAA+_ATPase"/>
</dbReference>
<dbReference type="PROSITE" id="PS50893">
    <property type="entry name" value="ABC_TRANSPORTER_2"/>
    <property type="match status" value="1"/>
</dbReference>
<dbReference type="PANTHER" id="PTHR24221:SF654">
    <property type="entry name" value="ATP-BINDING CASSETTE SUB-FAMILY B MEMBER 6"/>
    <property type="match status" value="1"/>
</dbReference>
<dbReference type="AlphaFoldDB" id="A0A3B0MX30"/>
<reference evidence="13" key="1">
    <citation type="submission" date="2018-08" db="EMBL/GenBank/DDBJ databases">
        <authorList>
            <person name="Rodrigo-Torres L."/>
            <person name="Arahal R. D."/>
            <person name="Lucena T."/>
        </authorList>
    </citation>
    <scope>NUCLEOTIDE SEQUENCE [LARGE SCALE GENOMIC DNA]</scope>
    <source>
        <strain evidence="13">CECT 7235</strain>
    </source>
</reference>
<dbReference type="GO" id="GO:0034040">
    <property type="term" value="F:ATPase-coupled lipid transmembrane transporter activity"/>
    <property type="evidence" value="ECO:0007669"/>
    <property type="project" value="TreeGrafter"/>
</dbReference>
<feature type="transmembrane region" description="Helical" evidence="9">
    <location>
        <begin position="244"/>
        <end position="262"/>
    </location>
</feature>
<comment type="subcellular location">
    <subcellularLocation>
        <location evidence="1">Cell membrane</location>
        <topology evidence="1">Multi-pass membrane protein</topology>
    </subcellularLocation>
</comment>
<organism evidence="12 13">
    <name type="scientific">Roseinatronobacter ekhonensis</name>
    <dbReference type="NCBI Taxonomy" id="254356"/>
    <lineage>
        <taxon>Bacteria</taxon>
        <taxon>Pseudomonadati</taxon>
        <taxon>Pseudomonadota</taxon>
        <taxon>Alphaproteobacteria</taxon>
        <taxon>Rhodobacterales</taxon>
        <taxon>Paracoccaceae</taxon>
        <taxon>Roseinatronobacter</taxon>
    </lineage>
</organism>
<evidence type="ECO:0000256" key="9">
    <source>
        <dbReference type="SAM" id="Phobius"/>
    </source>
</evidence>
<keyword evidence="6 12" id="KW-0067">ATP-binding</keyword>
<dbReference type="Proteomes" id="UP000272908">
    <property type="component" value="Unassembled WGS sequence"/>
</dbReference>
<dbReference type="SMART" id="SM00382">
    <property type="entry name" value="AAA"/>
    <property type="match status" value="1"/>
</dbReference>
<dbReference type="SUPFAM" id="SSF52540">
    <property type="entry name" value="P-loop containing nucleoside triphosphate hydrolases"/>
    <property type="match status" value="1"/>
</dbReference>
<evidence type="ECO:0000256" key="3">
    <source>
        <dbReference type="ARBA" id="ARBA00022475"/>
    </source>
</evidence>
<feature type="transmembrane region" description="Helical" evidence="9">
    <location>
        <begin position="159"/>
        <end position="180"/>
    </location>
</feature>
<dbReference type="GO" id="GO:0005524">
    <property type="term" value="F:ATP binding"/>
    <property type="evidence" value="ECO:0007669"/>
    <property type="project" value="UniProtKB-KW"/>
</dbReference>
<evidence type="ECO:0000256" key="4">
    <source>
        <dbReference type="ARBA" id="ARBA00022692"/>
    </source>
</evidence>
<evidence type="ECO:0000256" key="8">
    <source>
        <dbReference type="ARBA" id="ARBA00023136"/>
    </source>
</evidence>
<sequence>MLFVVVLAALSSAFMVVSIFPFLAVLADRDTIQRNSSLLWLYETFGFQSDYAFLVALGIGSFLVIALSNLIQMLKTYLVLQFTNMLTYSVSIRLLERYLRSGYVYFLNNHTTKLNKTILTESSQIVANFFRPASELIASTLAALAIVTVVIWVDPVIALIALLMLGGSYGAIFLWSRAFLDRLGSARIQHNGARFRIVGEAFGGIKSMKITGREHQTLERYHGPSLAMADVQVKANVVSSLPQFVVQSVAFGGIIVVCLLLVDRARYEQGAALGELLPLIGVFAFAGQRILPELGKLYGSATKLAFGASVVRHVTQELAQMRDLPPLPESIPPGLGLSRELRFEGVSYSYPNTTDRGLRDVSLTIRAGERIGIVGSTGAGKTTLADITLGLLRPQAGALRADDTVITEDNLRAWQQSVGYVPQEIFLTDSSIASNIALGIAPEQVDTARAEDCAKRAQLHEFILSDLPEGYATPVGERGVRLSGGQRQRLGIARALYHNAELIVFDEATSALDNATERDVMSAIDALPGDKTILLIAHRLSTVRNCDRIIVLDKGRLAGFAPWDDLMAENDTFQRIASVHPTT</sequence>
<evidence type="ECO:0000313" key="13">
    <source>
        <dbReference type="Proteomes" id="UP000272908"/>
    </source>
</evidence>
<keyword evidence="3" id="KW-1003">Cell membrane</keyword>
<feature type="domain" description="ABC transmembrane type-1" evidence="11">
    <location>
        <begin position="1"/>
        <end position="262"/>
    </location>
</feature>
<evidence type="ECO:0000259" key="11">
    <source>
        <dbReference type="PROSITE" id="PS50929"/>
    </source>
</evidence>